<sequence>MSVQWKSRRLAPRALKVLERHKGSSPAVAVFEAPLGTAARAFVAAYTEAGAYKARWRVEMDEGRGSMLALKKEIDVWKPHVARERPGFDLAGIGDKPTVPEDLIEDAQALADELREVRGADGATVAWAAAAATSITEKASRAENETDEAAAADARYSSLLSQVREAQAVFDAELSRFRATLRSLLGSSHPDFQKLRVSRASSRDGDDDPTGPAPSDPVTPAPTPPRV</sequence>
<reference evidence="2 3" key="1">
    <citation type="submission" date="2015-03" db="EMBL/GenBank/DDBJ databases">
        <title>Genome assembly of Sandaracinus amylolyticus DSM 53668.</title>
        <authorList>
            <person name="Sharma G."/>
            <person name="Subramanian S."/>
        </authorList>
    </citation>
    <scope>NUCLEOTIDE SEQUENCE [LARGE SCALE GENOMIC DNA]</scope>
    <source>
        <strain evidence="2 3">DSM 53668</strain>
    </source>
</reference>
<gene>
    <name evidence="2" type="ORF">DB32_006489</name>
</gene>
<dbReference type="OrthoDB" id="5510541at2"/>
<name>A0A0F6W7M2_9BACT</name>
<dbReference type="AlphaFoldDB" id="A0A0F6W7M2"/>
<protein>
    <submittedName>
        <fullName evidence="2">Uncharacterized protein</fullName>
    </submittedName>
</protein>
<dbReference type="RefSeq" id="WP_053236396.1">
    <property type="nucleotide sequence ID" value="NZ_CP011125.1"/>
</dbReference>
<feature type="compositionally biased region" description="Pro residues" evidence="1">
    <location>
        <begin position="211"/>
        <end position="227"/>
    </location>
</feature>
<evidence type="ECO:0000256" key="1">
    <source>
        <dbReference type="SAM" id="MobiDB-lite"/>
    </source>
</evidence>
<dbReference type="EMBL" id="CP011125">
    <property type="protein sequence ID" value="AKF09340.1"/>
    <property type="molecule type" value="Genomic_DNA"/>
</dbReference>
<evidence type="ECO:0000313" key="3">
    <source>
        <dbReference type="Proteomes" id="UP000034883"/>
    </source>
</evidence>
<organism evidence="2 3">
    <name type="scientific">Sandaracinus amylolyticus</name>
    <dbReference type="NCBI Taxonomy" id="927083"/>
    <lineage>
        <taxon>Bacteria</taxon>
        <taxon>Pseudomonadati</taxon>
        <taxon>Myxococcota</taxon>
        <taxon>Polyangia</taxon>
        <taxon>Polyangiales</taxon>
        <taxon>Sandaracinaceae</taxon>
        <taxon>Sandaracinus</taxon>
    </lineage>
</organism>
<accession>A0A0F6W7M2</accession>
<dbReference type="STRING" id="927083.DB32_006489"/>
<proteinExistence type="predicted"/>
<keyword evidence="3" id="KW-1185">Reference proteome</keyword>
<feature type="region of interest" description="Disordered" evidence="1">
    <location>
        <begin position="192"/>
        <end position="227"/>
    </location>
</feature>
<dbReference type="Proteomes" id="UP000034883">
    <property type="component" value="Chromosome"/>
</dbReference>
<dbReference type="KEGG" id="samy:DB32_006489"/>
<evidence type="ECO:0000313" key="2">
    <source>
        <dbReference type="EMBL" id="AKF09340.1"/>
    </source>
</evidence>